<dbReference type="CDD" id="cd10910">
    <property type="entry name" value="PIN_limkain_b1_N_like"/>
    <property type="match status" value="1"/>
</dbReference>
<dbReference type="InterPro" id="IPR024768">
    <property type="entry name" value="Marf1"/>
</dbReference>
<dbReference type="Pfam" id="PF01936">
    <property type="entry name" value="NYN"/>
    <property type="match status" value="1"/>
</dbReference>
<protein>
    <submittedName>
        <fullName evidence="3">DUF537-domain-containing protein</fullName>
    </submittedName>
</protein>
<dbReference type="STRING" id="5364.A0A5C3N7K7"/>
<dbReference type="AlphaFoldDB" id="A0A5C3N7K7"/>
<evidence type="ECO:0000259" key="2">
    <source>
        <dbReference type="Pfam" id="PF01936"/>
    </source>
</evidence>
<evidence type="ECO:0000313" key="4">
    <source>
        <dbReference type="Proteomes" id="UP000305948"/>
    </source>
</evidence>
<gene>
    <name evidence="3" type="ORF">OE88DRAFT_1734005</name>
</gene>
<feature type="region of interest" description="Disordered" evidence="1">
    <location>
        <begin position="225"/>
        <end position="268"/>
    </location>
</feature>
<dbReference type="Proteomes" id="UP000305948">
    <property type="component" value="Unassembled WGS sequence"/>
</dbReference>
<reference evidence="3 4" key="1">
    <citation type="journal article" date="2019" name="Nat. Ecol. Evol.">
        <title>Megaphylogeny resolves global patterns of mushroom evolution.</title>
        <authorList>
            <person name="Varga T."/>
            <person name="Krizsan K."/>
            <person name="Foldi C."/>
            <person name="Dima B."/>
            <person name="Sanchez-Garcia M."/>
            <person name="Sanchez-Ramirez S."/>
            <person name="Szollosi G.J."/>
            <person name="Szarkandi J.G."/>
            <person name="Papp V."/>
            <person name="Albert L."/>
            <person name="Andreopoulos W."/>
            <person name="Angelini C."/>
            <person name="Antonin V."/>
            <person name="Barry K.W."/>
            <person name="Bougher N.L."/>
            <person name="Buchanan P."/>
            <person name="Buyck B."/>
            <person name="Bense V."/>
            <person name="Catcheside P."/>
            <person name="Chovatia M."/>
            <person name="Cooper J."/>
            <person name="Damon W."/>
            <person name="Desjardin D."/>
            <person name="Finy P."/>
            <person name="Geml J."/>
            <person name="Haridas S."/>
            <person name="Hughes K."/>
            <person name="Justo A."/>
            <person name="Karasinski D."/>
            <person name="Kautmanova I."/>
            <person name="Kiss B."/>
            <person name="Kocsube S."/>
            <person name="Kotiranta H."/>
            <person name="LaButti K.M."/>
            <person name="Lechner B.E."/>
            <person name="Liimatainen K."/>
            <person name="Lipzen A."/>
            <person name="Lukacs Z."/>
            <person name="Mihaltcheva S."/>
            <person name="Morgado L.N."/>
            <person name="Niskanen T."/>
            <person name="Noordeloos M.E."/>
            <person name="Ohm R.A."/>
            <person name="Ortiz-Santana B."/>
            <person name="Ovrebo C."/>
            <person name="Racz N."/>
            <person name="Riley R."/>
            <person name="Savchenko A."/>
            <person name="Shiryaev A."/>
            <person name="Soop K."/>
            <person name="Spirin V."/>
            <person name="Szebenyi C."/>
            <person name="Tomsovsky M."/>
            <person name="Tulloss R.E."/>
            <person name="Uehling J."/>
            <person name="Grigoriev I.V."/>
            <person name="Vagvolgyi C."/>
            <person name="Papp T."/>
            <person name="Martin F.M."/>
            <person name="Miettinen O."/>
            <person name="Hibbett D.S."/>
            <person name="Nagy L.G."/>
        </authorList>
    </citation>
    <scope>NUCLEOTIDE SEQUENCE [LARGE SCALE GENOMIC DNA]</scope>
    <source>
        <strain evidence="3 4">OMC1185</strain>
    </source>
</reference>
<evidence type="ECO:0000256" key="1">
    <source>
        <dbReference type="SAM" id="MobiDB-lite"/>
    </source>
</evidence>
<dbReference type="GO" id="GO:1905762">
    <property type="term" value="F:CCR4-NOT complex binding"/>
    <property type="evidence" value="ECO:0007669"/>
    <property type="project" value="TreeGrafter"/>
</dbReference>
<feature type="compositionally biased region" description="Low complexity" evidence="1">
    <location>
        <begin position="225"/>
        <end position="253"/>
    </location>
</feature>
<feature type="region of interest" description="Disordered" evidence="1">
    <location>
        <begin position="167"/>
        <end position="201"/>
    </location>
</feature>
<dbReference type="Gene3D" id="3.40.50.1010">
    <property type="entry name" value="5'-nuclease"/>
    <property type="match status" value="1"/>
</dbReference>
<keyword evidence="4" id="KW-1185">Reference proteome</keyword>
<dbReference type="PANTHER" id="PTHR14379">
    <property type="entry name" value="LIMKAIN B LKAP"/>
    <property type="match status" value="1"/>
</dbReference>
<accession>A0A5C3N7K7</accession>
<dbReference type="PANTHER" id="PTHR14379:SF3">
    <property type="entry name" value="MEIOSIS REGULATOR AND MRNA STABILITY FACTOR 1"/>
    <property type="match status" value="1"/>
</dbReference>
<sequence length="450" mass="48151">MAGADLVSIFWDYENCRPPSGISGNVLVDRIRTIAHQYGRVTGFKAYFDLAESVSSKSPNIRSELQSSGVSLNDCPHDGRKDVADKMIIVDMLGFAIDHPAPATVILISGDRDFAYAVSVLRLRMYRVIVITPKASSASIKYSASEVLDWDRDIVLETVSIAGSVWRRRSSESQGSETSDSSSFDANANARPFQTGTPSIDQIRQRWRLGATLSSIRATPVSELHSSSSRSSFSSTGHESSYSLASSTSSGGPTTPPSLPAFTSMGSPGISPLRPDAVVFKPTPTTPQSFFTAKDLAVETPYVRSISSPVTIKTPSGTPVVFPRGSCGGGDKSGDSSYAAMAGANYQAVRPSKTGCWRPAGSDQVPAQFKQLAVYLENARTDGAPKQVWSIVASGIKDRKAMYEKAGVASFREFAELAEKAGIVTLGGDPGDCPWICLRPKWHNRVGVTS</sequence>
<organism evidence="3 4">
    <name type="scientific">Heliocybe sulcata</name>
    <dbReference type="NCBI Taxonomy" id="5364"/>
    <lineage>
        <taxon>Eukaryota</taxon>
        <taxon>Fungi</taxon>
        <taxon>Dikarya</taxon>
        <taxon>Basidiomycota</taxon>
        <taxon>Agaricomycotina</taxon>
        <taxon>Agaricomycetes</taxon>
        <taxon>Gloeophyllales</taxon>
        <taxon>Gloeophyllaceae</taxon>
        <taxon>Heliocybe</taxon>
    </lineage>
</organism>
<dbReference type="EMBL" id="ML213508">
    <property type="protein sequence ID" value="TFK53045.1"/>
    <property type="molecule type" value="Genomic_DNA"/>
</dbReference>
<dbReference type="OrthoDB" id="549353at2759"/>
<evidence type="ECO:0000313" key="3">
    <source>
        <dbReference type="EMBL" id="TFK53045.1"/>
    </source>
</evidence>
<name>A0A5C3N7K7_9AGAM</name>
<dbReference type="GO" id="GO:0004540">
    <property type="term" value="F:RNA nuclease activity"/>
    <property type="evidence" value="ECO:0007669"/>
    <property type="project" value="InterPro"/>
</dbReference>
<dbReference type="InterPro" id="IPR021139">
    <property type="entry name" value="NYN"/>
</dbReference>
<dbReference type="GO" id="GO:0005777">
    <property type="term" value="C:peroxisome"/>
    <property type="evidence" value="ECO:0007669"/>
    <property type="project" value="InterPro"/>
</dbReference>
<feature type="compositionally biased region" description="Polar residues" evidence="1">
    <location>
        <begin position="192"/>
        <end position="201"/>
    </location>
</feature>
<dbReference type="GO" id="GO:0010468">
    <property type="term" value="P:regulation of gene expression"/>
    <property type="evidence" value="ECO:0007669"/>
    <property type="project" value="InterPro"/>
</dbReference>
<feature type="compositionally biased region" description="Low complexity" evidence="1">
    <location>
        <begin position="172"/>
        <end position="190"/>
    </location>
</feature>
<feature type="domain" description="NYN" evidence="2">
    <location>
        <begin position="7"/>
        <end position="148"/>
    </location>
</feature>
<proteinExistence type="predicted"/>